<evidence type="ECO:0000313" key="1">
    <source>
        <dbReference type="EMBL" id="CAA9344872.1"/>
    </source>
</evidence>
<gene>
    <name evidence="1" type="ORF">AVDCRST_MAG93-6836</name>
</gene>
<protein>
    <submittedName>
        <fullName evidence="1">Uncharacterized protein</fullName>
    </submittedName>
</protein>
<sequence length="55" mass="6316">MSSHKQVFRVFHAFIQFVIHNDDCATECIVAVKRCKEWRSRPGHQTKRSSTGAPS</sequence>
<dbReference type="EMBL" id="CADCTR010002301">
    <property type="protein sequence ID" value="CAA9344872.1"/>
    <property type="molecule type" value="Genomic_DNA"/>
</dbReference>
<reference evidence="1" key="1">
    <citation type="submission" date="2020-02" db="EMBL/GenBank/DDBJ databases">
        <authorList>
            <person name="Meier V. D."/>
        </authorList>
    </citation>
    <scope>NUCLEOTIDE SEQUENCE</scope>
    <source>
        <strain evidence="1">AVDCRST_MAG93</strain>
    </source>
</reference>
<organism evidence="1">
    <name type="scientific">uncultured Chloroflexia bacterium</name>
    <dbReference type="NCBI Taxonomy" id="1672391"/>
    <lineage>
        <taxon>Bacteria</taxon>
        <taxon>Bacillati</taxon>
        <taxon>Chloroflexota</taxon>
        <taxon>Chloroflexia</taxon>
        <taxon>environmental samples</taxon>
    </lineage>
</organism>
<dbReference type="AlphaFoldDB" id="A0A6J4LZA3"/>
<accession>A0A6J4LZA3</accession>
<proteinExistence type="predicted"/>
<name>A0A6J4LZA3_9CHLR</name>